<dbReference type="Pfam" id="PF01957">
    <property type="entry name" value="NfeD"/>
    <property type="match status" value="1"/>
</dbReference>
<organism evidence="8">
    <name type="scientific">Xanthomonas euvesicatoria pv. vesicatoria (strain 85-10)</name>
    <name type="common">Xanthomonas campestris pv. vesicatoria</name>
    <dbReference type="NCBI Taxonomy" id="316273"/>
    <lineage>
        <taxon>Bacteria</taxon>
        <taxon>Pseudomonadati</taxon>
        <taxon>Pseudomonadota</taxon>
        <taxon>Gammaproteobacteria</taxon>
        <taxon>Lysobacterales</taxon>
        <taxon>Lysobacteraceae</taxon>
        <taxon>Xanthomonas</taxon>
    </lineage>
</organism>
<dbReference type="GO" id="GO:0005886">
    <property type="term" value="C:plasma membrane"/>
    <property type="evidence" value="ECO:0007669"/>
    <property type="project" value="TreeGrafter"/>
</dbReference>
<feature type="domain" description="NfeD-like C-terminal" evidence="6">
    <location>
        <begin position="174"/>
        <end position="228"/>
    </location>
</feature>
<name>Q3BQN5_XANE5</name>
<evidence type="ECO:0000256" key="4">
    <source>
        <dbReference type="ARBA" id="ARBA00023136"/>
    </source>
</evidence>
<dbReference type="HOGENOM" id="CLU_1204393_0_0_6"/>
<dbReference type="InterPro" id="IPR002810">
    <property type="entry name" value="NfeD-like_C"/>
</dbReference>
<comment type="subcellular location">
    <subcellularLocation>
        <location evidence="1">Membrane</location>
        <topology evidence="1">Multi-pass membrane protein</topology>
    </subcellularLocation>
</comment>
<evidence type="ECO:0000313" key="8">
    <source>
        <dbReference type="Proteomes" id="UP000007069"/>
    </source>
</evidence>
<dbReference type="PANTHER" id="PTHR33507:SF3">
    <property type="entry name" value="INNER MEMBRANE PROTEIN YBBJ"/>
    <property type="match status" value="1"/>
</dbReference>
<proteinExistence type="predicted"/>
<evidence type="ECO:0000259" key="6">
    <source>
        <dbReference type="Pfam" id="PF01957"/>
    </source>
</evidence>
<dbReference type="InterPro" id="IPR012340">
    <property type="entry name" value="NA-bd_OB-fold"/>
</dbReference>
<evidence type="ECO:0000313" key="7">
    <source>
        <dbReference type="EMBL" id="CAJ24928.1"/>
    </source>
</evidence>
<dbReference type="eggNOG" id="COG0330">
    <property type="taxonomic scope" value="Bacteria"/>
</dbReference>
<evidence type="ECO:0000256" key="3">
    <source>
        <dbReference type="ARBA" id="ARBA00022989"/>
    </source>
</evidence>
<keyword evidence="2 5" id="KW-0812">Transmembrane</keyword>
<protein>
    <submittedName>
        <fullName evidence="7">Putative membrane protein</fullName>
    </submittedName>
</protein>
<dbReference type="eggNOG" id="COG1585">
    <property type="taxonomic scope" value="Bacteria"/>
</dbReference>
<dbReference type="EMBL" id="AM039952">
    <property type="protein sequence ID" value="CAJ24928.1"/>
    <property type="molecule type" value="Genomic_DNA"/>
</dbReference>
<dbReference type="Proteomes" id="UP000007069">
    <property type="component" value="Chromosome"/>
</dbReference>
<dbReference type="Gene3D" id="2.40.50.140">
    <property type="entry name" value="Nucleic acid-binding proteins"/>
    <property type="match status" value="1"/>
</dbReference>
<reference evidence="7 8" key="1">
    <citation type="journal article" date="2005" name="J. Bacteriol.">
        <title>Insights into genome plasticity and pathogenicity of the plant pathogenic Bacterium Xanthomonas campestris pv. vesicatoria revealed by the complete genome sequence.</title>
        <authorList>
            <person name="Thieme F."/>
            <person name="Koebnik R."/>
            <person name="Bekel T."/>
            <person name="Berger C."/>
            <person name="Boch J."/>
            <person name="Buettner D."/>
            <person name="Caldana C."/>
            <person name="Gaigalat L."/>
            <person name="Goesmann A."/>
            <person name="Kay S."/>
            <person name="Kirchner O."/>
            <person name="Lanz C."/>
            <person name="Linke B."/>
            <person name="McHardy A.C."/>
            <person name="Meyer F."/>
            <person name="Mittenhuber G."/>
            <person name="Nies D.H."/>
            <person name="Niesbach-Kloesgen U."/>
            <person name="Patschkowski T."/>
            <person name="Rueckert C."/>
            <person name="Rupp O."/>
            <person name="Schneicker S."/>
            <person name="Schuster S.C."/>
            <person name="Vorhoelter F.J."/>
            <person name="Weber E."/>
            <person name="Puehler A."/>
            <person name="Bonas U."/>
            <person name="Bartels D."/>
            <person name="Kaiser O."/>
        </authorList>
    </citation>
    <scope>NUCLEOTIDE SEQUENCE [LARGE SCALE GENOMIC DNA]</scope>
    <source>
        <strain evidence="7 8">85-10</strain>
    </source>
</reference>
<evidence type="ECO:0000256" key="5">
    <source>
        <dbReference type="SAM" id="Phobius"/>
    </source>
</evidence>
<evidence type="ECO:0000256" key="1">
    <source>
        <dbReference type="ARBA" id="ARBA00004141"/>
    </source>
</evidence>
<feature type="transmembrane region" description="Helical" evidence="5">
    <location>
        <begin position="136"/>
        <end position="156"/>
    </location>
</feature>
<dbReference type="AlphaFoldDB" id="Q3BQN5"/>
<feature type="transmembrane region" description="Helical" evidence="5">
    <location>
        <begin position="86"/>
        <end position="104"/>
    </location>
</feature>
<evidence type="ECO:0000256" key="2">
    <source>
        <dbReference type="ARBA" id="ARBA00022692"/>
    </source>
</evidence>
<accession>Q3BQN5</accession>
<gene>
    <name evidence="7" type="ordered locus">XCV3197</name>
</gene>
<dbReference type="PANTHER" id="PTHR33507">
    <property type="entry name" value="INNER MEMBRANE PROTEIN YBBJ"/>
    <property type="match status" value="1"/>
</dbReference>
<dbReference type="InterPro" id="IPR052165">
    <property type="entry name" value="Membrane_assoc_protease"/>
</dbReference>
<keyword evidence="3 5" id="KW-1133">Transmembrane helix</keyword>
<dbReference type="STRING" id="456327.BJD11_06820"/>
<sequence length="230" mass="24230">MVSDAIAIAIAIGSVQAINYFVAQKYVEASTALATAPNRKFVLMPMESSGIIGSIAGVAELAKEAAGKPDAPVRVPPMPPRAGACAMRWDVAVWAMLALLLIAAETLVPGAFLLWMGIAAAAVRVLVLVLPNIALLWQVVAFVLLSFVSVQVYRTWFRSKGRQSDRPLLNRPAEQLIGGCVLLDQAIHDGRGRAKVDDAFWVVAGPDLPAGTPVRIVGADGMGLLVQPAG</sequence>
<keyword evidence="4 5" id="KW-0472">Membrane</keyword>
<dbReference type="KEGG" id="xcv:XCV3197"/>